<dbReference type="SUPFAM" id="SSF102712">
    <property type="entry name" value="JAB1/MPN domain"/>
    <property type="match status" value="1"/>
</dbReference>
<dbReference type="EMBL" id="BNCP01000013">
    <property type="protein sequence ID" value="GIL78619.1"/>
    <property type="molecule type" value="Genomic_DNA"/>
</dbReference>
<dbReference type="Proteomes" id="UP000722791">
    <property type="component" value="Unassembled WGS sequence"/>
</dbReference>
<dbReference type="InterPro" id="IPR000555">
    <property type="entry name" value="JAMM/MPN+_dom"/>
</dbReference>
<dbReference type="Pfam" id="PF18110">
    <property type="entry name" value="BRCC36_C"/>
    <property type="match status" value="1"/>
</dbReference>
<organism evidence="9 11">
    <name type="scientific">Volvox reticuliferus</name>
    <dbReference type="NCBI Taxonomy" id="1737510"/>
    <lineage>
        <taxon>Eukaryota</taxon>
        <taxon>Viridiplantae</taxon>
        <taxon>Chlorophyta</taxon>
        <taxon>core chlorophytes</taxon>
        <taxon>Chlorophyceae</taxon>
        <taxon>CS clade</taxon>
        <taxon>Chlamydomonadales</taxon>
        <taxon>Volvocaceae</taxon>
        <taxon>Volvox</taxon>
    </lineage>
</organism>
<evidence type="ECO:0000313" key="11">
    <source>
        <dbReference type="Proteomes" id="UP000747110"/>
    </source>
</evidence>
<dbReference type="InterPro" id="IPR050242">
    <property type="entry name" value="JAMM_MPN+_peptidase_M67A"/>
</dbReference>
<evidence type="ECO:0000259" key="8">
    <source>
        <dbReference type="PROSITE" id="PS50249"/>
    </source>
</evidence>
<dbReference type="Proteomes" id="UP000747110">
    <property type="component" value="Unassembled WGS sequence"/>
</dbReference>
<dbReference type="Gene3D" id="3.40.140.10">
    <property type="entry name" value="Cytidine Deaminase, domain 2"/>
    <property type="match status" value="1"/>
</dbReference>
<dbReference type="GO" id="GO:0070552">
    <property type="term" value="C:BRISC complex"/>
    <property type="evidence" value="ECO:0007669"/>
    <property type="project" value="InterPro"/>
</dbReference>
<dbReference type="CDD" id="cd08068">
    <property type="entry name" value="MPN_BRCC36"/>
    <property type="match status" value="1"/>
</dbReference>
<dbReference type="PROSITE" id="PS50249">
    <property type="entry name" value="MPN"/>
    <property type="match status" value="1"/>
</dbReference>
<keyword evidence="11" id="KW-1185">Reference proteome</keyword>
<keyword evidence="6" id="KW-0862">Zinc</keyword>
<keyword evidence="4" id="KW-0833">Ubl conjugation pathway</keyword>
<keyword evidence="5" id="KW-0378">Hydrolase</keyword>
<accession>A0A8J4CH81</accession>
<reference evidence="9" key="1">
    <citation type="journal article" date="2021" name="Proc. Natl. Acad. Sci. U.S.A.">
        <title>Three genomes in the algal genus Volvox reveal the fate of a haploid sex-determining region after a transition to homothallism.</title>
        <authorList>
            <person name="Yamamoto K."/>
            <person name="Hamaji T."/>
            <person name="Kawai-Toyooka H."/>
            <person name="Matsuzaki R."/>
            <person name="Takahashi F."/>
            <person name="Nishimura Y."/>
            <person name="Kawachi M."/>
            <person name="Noguchi H."/>
            <person name="Minakuchi Y."/>
            <person name="Umen J.G."/>
            <person name="Toyoda A."/>
            <person name="Nozaki H."/>
        </authorList>
    </citation>
    <scope>NUCLEOTIDE SEQUENCE</scope>
    <source>
        <strain evidence="10">NIES-3785</strain>
        <strain evidence="9">NIES-3786</strain>
    </source>
</reference>
<proteinExistence type="inferred from homology"/>
<dbReference type="GO" id="GO:0046872">
    <property type="term" value="F:metal ion binding"/>
    <property type="evidence" value="ECO:0007669"/>
    <property type="project" value="UniProtKB-KW"/>
</dbReference>
<dbReference type="InterPro" id="IPR040749">
    <property type="entry name" value="BRCC36_C"/>
</dbReference>
<dbReference type="GO" id="GO:0070536">
    <property type="term" value="P:protein K63-linked deubiquitination"/>
    <property type="evidence" value="ECO:0007669"/>
    <property type="project" value="InterPro"/>
</dbReference>
<evidence type="ECO:0000256" key="3">
    <source>
        <dbReference type="ARBA" id="ARBA00022723"/>
    </source>
</evidence>
<dbReference type="InterPro" id="IPR033860">
    <property type="entry name" value="MPN_BRCC36"/>
</dbReference>
<evidence type="ECO:0000313" key="9">
    <source>
        <dbReference type="EMBL" id="GIL78619.1"/>
    </source>
</evidence>
<evidence type="ECO:0000256" key="1">
    <source>
        <dbReference type="ARBA" id="ARBA00008021"/>
    </source>
</evidence>
<dbReference type="GO" id="GO:0006508">
    <property type="term" value="P:proteolysis"/>
    <property type="evidence" value="ECO:0007669"/>
    <property type="project" value="UniProtKB-KW"/>
</dbReference>
<evidence type="ECO:0000256" key="5">
    <source>
        <dbReference type="ARBA" id="ARBA00022801"/>
    </source>
</evidence>
<evidence type="ECO:0000256" key="4">
    <source>
        <dbReference type="ARBA" id="ARBA00022786"/>
    </source>
</evidence>
<dbReference type="SMART" id="SM00232">
    <property type="entry name" value="JAB_MPN"/>
    <property type="match status" value="1"/>
</dbReference>
<keyword evidence="2" id="KW-0645">Protease</keyword>
<dbReference type="AlphaFoldDB" id="A0A8J4CH81"/>
<dbReference type="Pfam" id="PF01398">
    <property type="entry name" value="JAB"/>
    <property type="match status" value="1"/>
</dbReference>
<dbReference type="EMBL" id="BNCQ01000009">
    <property type="protein sequence ID" value="GIM01396.1"/>
    <property type="molecule type" value="Genomic_DNA"/>
</dbReference>
<dbReference type="InterPro" id="IPR037518">
    <property type="entry name" value="MPN"/>
</dbReference>
<name>A0A8J4CH81_9CHLO</name>
<evidence type="ECO:0000256" key="6">
    <source>
        <dbReference type="ARBA" id="ARBA00022833"/>
    </source>
</evidence>
<evidence type="ECO:0000256" key="2">
    <source>
        <dbReference type="ARBA" id="ARBA00022670"/>
    </source>
</evidence>
<gene>
    <name evidence="9" type="ORF">Vretifemale_8030</name>
    <name evidence="10" type="ORF">Vretimale_6220</name>
</gene>
<dbReference type="GO" id="GO:0008237">
    <property type="term" value="F:metallopeptidase activity"/>
    <property type="evidence" value="ECO:0007669"/>
    <property type="project" value="UniProtKB-KW"/>
</dbReference>
<comment type="caution">
    <text evidence="9">The sequence shown here is derived from an EMBL/GenBank/DDBJ whole genome shotgun (WGS) entry which is preliminary data.</text>
</comment>
<dbReference type="GO" id="GO:0006281">
    <property type="term" value="P:DNA repair"/>
    <property type="evidence" value="ECO:0007669"/>
    <property type="project" value="InterPro"/>
</dbReference>
<evidence type="ECO:0000256" key="7">
    <source>
        <dbReference type="ARBA" id="ARBA00023049"/>
    </source>
</evidence>
<keyword evidence="7" id="KW-0482">Metalloprotease</keyword>
<evidence type="ECO:0000313" key="10">
    <source>
        <dbReference type="EMBL" id="GIM01396.1"/>
    </source>
</evidence>
<dbReference type="OrthoDB" id="446074at2759"/>
<comment type="similarity">
    <text evidence="1">Belongs to the peptidase M67A family. BRCC36 subfamily.</text>
</comment>
<protein>
    <recommendedName>
        <fullName evidence="8">MPN domain-containing protein</fullName>
    </recommendedName>
</protein>
<feature type="domain" description="MPN" evidence="8">
    <location>
        <begin position="6"/>
        <end position="155"/>
    </location>
</feature>
<dbReference type="GO" id="GO:0004843">
    <property type="term" value="F:cysteine-type deubiquitinase activity"/>
    <property type="evidence" value="ECO:0007669"/>
    <property type="project" value="InterPro"/>
</dbReference>
<dbReference type="PANTHER" id="PTHR10410">
    <property type="entry name" value="EUKARYOTIC TRANSLATION INITIATION FACTOR 3 -RELATED"/>
    <property type="match status" value="1"/>
</dbReference>
<keyword evidence="3" id="KW-0479">Metal-binding</keyword>
<sequence>MSLERVEVTQEVLLAVLAHAHSTESEEVMGLLLGDVLGDVSSGGGAVCRVSLTFPQIRTDRRKDRVETSAEQMARCSAHAERLSRETGLRIRVVGWYHSHPHITVLPSHVDVRTQAMYQLLDPGFVGLIVSTFNRDAASQASTVQMTAFQSLPDGVGTTGAAGAFGGAGEPMAPSVRKEIRVSVVPSVTSLEKSFSDFLAVQRILLMEETEVYKKALALAAATASATGGGSSVATTTATAMTLSGPSLELTEVHHAGVYVAHMVRLVETSLRPALMSMATLVSQQRVQERQLRDQVAQLETMVAGHATGRGAGPAVGTAAGMAPAIEASLAGQQ</sequence>